<dbReference type="SUPFAM" id="SSF52540">
    <property type="entry name" value="P-loop containing nucleoside triphosphate hydrolases"/>
    <property type="match status" value="1"/>
</dbReference>
<name>X0VB89_9ZZZZ</name>
<gene>
    <name evidence="1" type="ORF">S01H1_44732</name>
</gene>
<sequence>MKKNYPGTLFLVVGNSGSGKDSIIYGLQNKYPSHMKPLKLVKRFITRPPSETELNNPITVEEFRKRANSGL</sequence>
<accession>X0VB89</accession>
<protein>
    <recommendedName>
        <fullName evidence="2">Guanylate kinase-like domain-containing protein</fullName>
    </recommendedName>
</protein>
<dbReference type="Gene3D" id="3.40.50.300">
    <property type="entry name" value="P-loop containing nucleotide triphosphate hydrolases"/>
    <property type="match status" value="1"/>
</dbReference>
<proteinExistence type="predicted"/>
<reference evidence="1" key="1">
    <citation type="journal article" date="2014" name="Front. Microbiol.">
        <title>High frequency of phylogenetically diverse reductive dehalogenase-homologous genes in deep subseafloor sedimentary metagenomes.</title>
        <authorList>
            <person name="Kawai M."/>
            <person name="Futagami T."/>
            <person name="Toyoda A."/>
            <person name="Takaki Y."/>
            <person name="Nishi S."/>
            <person name="Hori S."/>
            <person name="Arai W."/>
            <person name="Tsubouchi T."/>
            <person name="Morono Y."/>
            <person name="Uchiyama I."/>
            <person name="Ito T."/>
            <person name="Fujiyama A."/>
            <person name="Inagaki F."/>
            <person name="Takami H."/>
        </authorList>
    </citation>
    <scope>NUCLEOTIDE SEQUENCE</scope>
    <source>
        <strain evidence="1">Expedition CK06-06</strain>
    </source>
</reference>
<organism evidence="1">
    <name type="scientific">marine sediment metagenome</name>
    <dbReference type="NCBI Taxonomy" id="412755"/>
    <lineage>
        <taxon>unclassified sequences</taxon>
        <taxon>metagenomes</taxon>
        <taxon>ecological metagenomes</taxon>
    </lineage>
</organism>
<feature type="non-terminal residue" evidence="1">
    <location>
        <position position="71"/>
    </location>
</feature>
<dbReference type="AlphaFoldDB" id="X0VB89"/>
<evidence type="ECO:0000313" key="1">
    <source>
        <dbReference type="EMBL" id="GAG09758.1"/>
    </source>
</evidence>
<evidence type="ECO:0008006" key="2">
    <source>
        <dbReference type="Google" id="ProtNLM"/>
    </source>
</evidence>
<dbReference type="EMBL" id="BARS01028547">
    <property type="protein sequence ID" value="GAG09758.1"/>
    <property type="molecule type" value="Genomic_DNA"/>
</dbReference>
<comment type="caution">
    <text evidence="1">The sequence shown here is derived from an EMBL/GenBank/DDBJ whole genome shotgun (WGS) entry which is preliminary data.</text>
</comment>
<dbReference type="InterPro" id="IPR027417">
    <property type="entry name" value="P-loop_NTPase"/>
</dbReference>